<keyword evidence="1" id="KW-0677">Repeat</keyword>
<dbReference type="AlphaFoldDB" id="A0A1Y2CI16"/>
<evidence type="ECO:0000256" key="1">
    <source>
        <dbReference type="ARBA" id="ARBA00022737"/>
    </source>
</evidence>
<dbReference type="STRING" id="1754190.A0A1Y2CI16"/>
<proteinExistence type="predicted"/>
<reference evidence="5 6" key="1">
    <citation type="submission" date="2016-08" db="EMBL/GenBank/DDBJ databases">
        <title>A Parts List for Fungal Cellulosomes Revealed by Comparative Genomics.</title>
        <authorList>
            <consortium name="DOE Joint Genome Institute"/>
            <person name="Haitjema C.H."/>
            <person name="Gilmore S.P."/>
            <person name="Henske J.K."/>
            <person name="Solomon K.V."/>
            <person name="De Groot R."/>
            <person name="Kuo A."/>
            <person name="Mondo S.J."/>
            <person name="Salamov A.A."/>
            <person name="Labutti K."/>
            <person name="Zhao Z."/>
            <person name="Chiniquy J."/>
            <person name="Barry K."/>
            <person name="Brewer H.M."/>
            <person name="Purvine S.O."/>
            <person name="Wright A.T."/>
            <person name="Boxma B."/>
            <person name="Van Alen T."/>
            <person name="Hackstein J.H."/>
            <person name="Baker S.E."/>
            <person name="Grigoriev I.V."/>
            <person name="O'Malley M.A."/>
        </authorList>
    </citation>
    <scope>NUCLEOTIDE SEQUENCE [LARGE SCALE GENOMIC DNA]</scope>
    <source>
        <strain evidence="5 6">G1</strain>
    </source>
</reference>
<dbReference type="EMBL" id="MCOG01000107">
    <property type="protein sequence ID" value="ORY46693.1"/>
    <property type="molecule type" value="Genomic_DNA"/>
</dbReference>
<name>A0A1Y2CI16_9FUNG</name>
<dbReference type="Proteomes" id="UP000193920">
    <property type="component" value="Unassembled WGS sequence"/>
</dbReference>
<evidence type="ECO:0000256" key="2">
    <source>
        <dbReference type="ARBA" id="ARBA00023043"/>
    </source>
</evidence>
<feature type="repeat" description="ANK" evidence="3">
    <location>
        <begin position="367"/>
        <end position="399"/>
    </location>
</feature>
<dbReference type="SMART" id="SM00248">
    <property type="entry name" value="ANK"/>
    <property type="match status" value="8"/>
</dbReference>
<gene>
    <name evidence="5" type="ORF">LY90DRAFT_620328</name>
</gene>
<evidence type="ECO:0000256" key="4">
    <source>
        <dbReference type="SAM" id="MobiDB-lite"/>
    </source>
</evidence>
<keyword evidence="6" id="KW-1185">Reference proteome</keyword>
<evidence type="ECO:0000313" key="5">
    <source>
        <dbReference type="EMBL" id="ORY46693.1"/>
    </source>
</evidence>
<dbReference type="PANTHER" id="PTHR24198">
    <property type="entry name" value="ANKYRIN REPEAT AND PROTEIN KINASE DOMAIN-CONTAINING PROTEIN"/>
    <property type="match status" value="1"/>
</dbReference>
<dbReference type="Gene3D" id="1.25.40.20">
    <property type="entry name" value="Ankyrin repeat-containing domain"/>
    <property type="match status" value="2"/>
</dbReference>
<dbReference type="OrthoDB" id="341259at2759"/>
<dbReference type="SUPFAM" id="SSF48403">
    <property type="entry name" value="Ankyrin repeat"/>
    <property type="match status" value="2"/>
</dbReference>
<protein>
    <submittedName>
        <fullName evidence="5">Ankyrin</fullName>
    </submittedName>
</protein>
<evidence type="ECO:0000256" key="3">
    <source>
        <dbReference type="PROSITE-ProRule" id="PRU00023"/>
    </source>
</evidence>
<dbReference type="PROSITE" id="PS50297">
    <property type="entry name" value="ANK_REP_REGION"/>
    <property type="match status" value="1"/>
</dbReference>
<feature type="region of interest" description="Disordered" evidence="4">
    <location>
        <begin position="439"/>
        <end position="458"/>
    </location>
</feature>
<accession>A0A1Y2CI16</accession>
<dbReference type="PROSITE" id="PS50088">
    <property type="entry name" value="ANK_REPEAT"/>
    <property type="match status" value="1"/>
</dbReference>
<evidence type="ECO:0000313" key="6">
    <source>
        <dbReference type="Proteomes" id="UP000193920"/>
    </source>
</evidence>
<dbReference type="InterPro" id="IPR036770">
    <property type="entry name" value="Ankyrin_rpt-contain_sf"/>
</dbReference>
<keyword evidence="2 3" id="KW-0040">ANK repeat</keyword>
<dbReference type="PANTHER" id="PTHR24198:SF165">
    <property type="entry name" value="ANKYRIN REPEAT-CONTAINING PROTEIN-RELATED"/>
    <property type="match status" value="1"/>
</dbReference>
<dbReference type="Pfam" id="PF12796">
    <property type="entry name" value="Ank_2"/>
    <property type="match status" value="3"/>
</dbReference>
<sequence length="516" mass="59261">MDGFINKLNELVNDKSFSHYKTVEKVFKNPILSNALEAFRNSTALIKAFETGNKDALKWLLTMKMNPMVQDEDGKTALMVAAECGKRKYVQKNIDNLDLIKLTDNRGENFLFYALRELKQNNKGTSSNMDYIVKLVDCGVDINHTNKLGETALNYLCKYRISEFVFENFLLNFEADPNIPDENGYTPAMYLVQDGRYRELSQLDRRFINYKYVSPNGESIMSVFIKKFYTYDKNKDKIPFENYIRVLKTIVSNEVDFNIPIDQEGNTLLMVMVLVGDGITASFCAKNVKKIDLSMKNKYGENVTSLCYKLQYYGLLSIFENNPTFDYNYRDINYNNNLLIISSIGSPIMVNRILENDINLINEMNSRGENALIVASKINNTGAVNTLLDHGIDVNCKDEKGNTALHYAVEIEKPELIKKGKSPLNLANDYGNKELIEALTNPSETTKPKSSDSKKSKKSVLSTKYTESIKSYLIPYMNDEYSDYKCDRKLDIEKGIIFEERYYERHIDALSIYYRG</sequence>
<comment type="caution">
    <text evidence="5">The sequence shown here is derived from an EMBL/GenBank/DDBJ whole genome shotgun (WGS) entry which is preliminary data.</text>
</comment>
<organism evidence="5 6">
    <name type="scientific">Neocallimastix californiae</name>
    <dbReference type="NCBI Taxonomy" id="1754190"/>
    <lineage>
        <taxon>Eukaryota</taxon>
        <taxon>Fungi</taxon>
        <taxon>Fungi incertae sedis</taxon>
        <taxon>Chytridiomycota</taxon>
        <taxon>Chytridiomycota incertae sedis</taxon>
        <taxon>Neocallimastigomycetes</taxon>
        <taxon>Neocallimastigales</taxon>
        <taxon>Neocallimastigaceae</taxon>
        <taxon>Neocallimastix</taxon>
    </lineage>
</organism>
<dbReference type="InterPro" id="IPR002110">
    <property type="entry name" value="Ankyrin_rpt"/>
</dbReference>